<dbReference type="EMBL" id="CAAALY010100387">
    <property type="protein sequence ID" value="VEL29105.1"/>
    <property type="molecule type" value="Genomic_DNA"/>
</dbReference>
<protein>
    <submittedName>
        <fullName evidence="2">Uncharacterized protein</fullName>
    </submittedName>
</protein>
<feature type="region of interest" description="Disordered" evidence="1">
    <location>
        <begin position="125"/>
        <end position="154"/>
    </location>
</feature>
<evidence type="ECO:0000256" key="1">
    <source>
        <dbReference type="SAM" id="MobiDB-lite"/>
    </source>
</evidence>
<accession>A0A3S5AH83</accession>
<dbReference type="Proteomes" id="UP000784294">
    <property type="component" value="Unassembled WGS sequence"/>
</dbReference>
<dbReference type="AlphaFoldDB" id="A0A3S5AH83"/>
<keyword evidence="3" id="KW-1185">Reference proteome</keyword>
<proteinExistence type="predicted"/>
<gene>
    <name evidence="2" type="ORF">PXEA_LOCUS22545</name>
</gene>
<evidence type="ECO:0000313" key="3">
    <source>
        <dbReference type="Proteomes" id="UP000784294"/>
    </source>
</evidence>
<evidence type="ECO:0000313" key="2">
    <source>
        <dbReference type="EMBL" id="VEL29105.1"/>
    </source>
</evidence>
<reference evidence="2" key="1">
    <citation type="submission" date="2018-11" db="EMBL/GenBank/DDBJ databases">
        <authorList>
            <consortium name="Pathogen Informatics"/>
        </authorList>
    </citation>
    <scope>NUCLEOTIDE SEQUENCE</scope>
</reference>
<sequence length="261" mass="26545">MPLSSSSITGLRPPACALPQQSCPLPMSGQTLLPVSSSAGLSLSTTSTPTTTPPISISSISTITIPSISPLPPPTSSQAPSSTFAITPQSQPLVAKASHQAPSLASQNGPSELCCPPVIVESSGPPITPAPSISTTSTLTTSTAAPTPVSSSDVPAPVSICASTRFILEPAPDSLASCQRPDATVTQSGLGGTETVAKSLSVSTTAQSTATSSSGIVFTAKSMSDFIYEIDPQLQLDDDVKEVTHFTPIYILYKESTNLSN</sequence>
<organism evidence="2 3">
    <name type="scientific">Protopolystoma xenopodis</name>
    <dbReference type="NCBI Taxonomy" id="117903"/>
    <lineage>
        <taxon>Eukaryota</taxon>
        <taxon>Metazoa</taxon>
        <taxon>Spiralia</taxon>
        <taxon>Lophotrochozoa</taxon>
        <taxon>Platyhelminthes</taxon>
        <taxon>Monogenea</taxon>
        <taxon>Polyopisthocotylea</taxon>
        <taxon>Polystomatidea</taxon>
        <taxon>Polystomatidae</taxon>
        <taxon>Protopolystoma</taxon>
    </lineage>
</organism>
<name>A0A3S5AH83_9PLAT</name>
<comment type="caution">
    <text evidence="2">The sequence shown here is derived from an EMBL/GenBank/DDBJ whole genome shotgun (WGS) entry which is preliminary data.</text>
</comment>